<keyword evidence="5" id="KW-1185">Reference proteome</keyword>
<dbReference type="PANTHER" id="PTHR10509:SF85">
    <property type="entry name" value="O-METHYLTRANSFERASE RV1220C-RELATED"/>
    <property type="match status" value="1"/>
</dbReference>
<keyword evidence="1 4" id="KW-0489">Methyltransferase</keyword>
<sequence length="208" mass="21891">MVEIAADRAFADAFAPEDEAIDAAREAAHQFGIDTVSPAVGAALALAAASGPASSIIEIGTGTGVSGLWLLRGAPEAVLTSIDVDLDLHQVARTMFQAAGHPARRVRLITGSAADVLPRMNEEAYDLVLVDAGWSSVLDDVERALRLARPGGSVLVPRVLQGGRTADPVRRDPETTAYRTLLRAARERTDVVTGLSIVGDGLLHLVRR</sequence>
<dbReference type="GO" id="GO:0032259">
    <property type="term" value="P:methylation"/>
    <property type="evidence" value="ECO:0007669"/>
    <property type="project" value="UniProtKB-KW"/>
</dbReference>
<protein>
    <submittedName>
        <fullName evidence="4">Putative O-methyltransferase YrrM</fullName>
    </submittedName>
</protein>
<dbReference type="GO" id="GO:0008171">
    <property type="term" value="F:O-methyltransferase activity"/>
    <property type="evidence" value="ECO:0007669"/>
    <property type="project" value="InterPro"/>
</dbReference>
<organism evidence="4 5">
    <name type="scientific">Amnibacterium kyonggiense</name>
    <dbReference type="NCBI Taxonomy" id="595671"/>
    <lineage>
        <taxon>Bacteria</taxon>
        <taxon>Bacillati</taxon>
        <taxon>Actinomycetota</taxon>
        <taxon>Actinomycetes</taxon>
        <taxon>Micrococcales</taxon>
        <taxon>Microbacteriaceae</taxon>
        <taxon>Amnibacterium</taxon>
    </lineage>
</organism>
<reference evidence="4 5" key="1">
    <citation type="submission" date="2019-03" db="EMBL/GenBank/DDBJ databases">
        <title>Genomic Encyclopedia of Archaeal and Bacterial Type Strains, Phase II (KMG-II): from individual species to whole genera.</title>
        <authorList>
            <person name="Goeker M."/>
        </authorList>
    </citation>
    <scope>NUCLEOTIDE SEQUENCE [LARGE SCALE GENOMIC DNA]</scope>
    <source>
        <strain evidence="4 5">DSM 24782</strain>
    </source>
</reference>
<dbReference type="PROSITE" id="PS51682">
    <property type="entry name" value="SAM_OMT_I"/>
    <property type="match status" value="1"/>
</dbReference>
<evidence type="ECO:0000313" key="4">
    <source>
        <dbReference type="EMBL" id="TDS75983.1"/>
    </source>
</evidence>
<dbReference type="GO" id="GO:0008757">
    <property type="term" value="F:S-adenosylmethionine-dependent methyltransferase activity"/>
    <property type="evidence" value="ECO:0007669"/>
    <property type="project" value="TreeGrafter"/>
</dbReference>
<dbReference type="InterPro" id="IPR029063">
    <property type="entry name" value="SAM-dependent_MTases_sf"/>
</dbReference>
<evidence type="ECO:0000256" key="1">
    <source>
        <dbReference type="ARBA" id="ARBA00022603"/>
    </source>
</evidence>
<accession>A0A4R7FF36</accession>
<comment type="caution">
    <text evidence="4">The sequence shown here is derived from an EMBL/GenBank/DDBJ whole genome shotgun (WGS) entry which is preliminary data.</text>
</comment>
<dbReference type="CDD" id="cd02440">
    <property type="entry name" value="AdoMet_MTases"/>
    <property type="match status" value="1"/>
</dbReference>
<evidence type="ECO:0000256" key="3">
    <source>
        <dbReference type="ARBA" id="ARBA00022691"/>
    </source>
</evidence>
<keyword evidence="3" id="KW-0949">S-adenosyl-L-methionine</keyword>
<evidence type="ECO:0000313" key="5">
    <source>
        <dbReference type="Proteomes" id="UP000295344"/>
    </source>
</evidence>
<dbReference type="Gene3D" id="3.40.50.150">
    <property type="entry name" value="Vaccinia Virus protein VP39"/>
    <property type="match status" value="1"/>
</dbReference>
<dbReference type="OrthoDB" id="4774874at2"/>
<dbReference type="RefSeq" id="WP_133767205.1">
    <property type="nucleotide sequence ID" value="NZ_BAAARP010000001.1"/>
</dbReference>
<dbReference type="AlphaFoldDB" id="A0A4R7FF36"/>
<proteinExistence type="predicted"/>
<dbReference type="Proteomes" id="UP000295344">
    <property type="component" value="Unassembled WGS sequence"/>
</dbReference>
<gene>
    <name evidence="4" type="ORF">CLV52_3098</name>
</gene>
<evidence type="ECO:0000256" key="2">
    <source>
        <dbReference type="ARBA" id="ARBA00022679"/>
    </source>
</evidence>
<dbReference type="PANTHER" id="PTHR10509">
    <property type="entry name" value="O-METHYLTRANSFERASE-RELATED"/>
    <property type="match status" value="1"/>
</dbReference>
<dbReference type="SUPFAM" id="SSF53335">
    <property type="entry name" value="S-adenosyl-L-methionine-dependent methyltransferases"/>
    <property type="match status" value="1"/>
</dbReference>
<dbReference type="InterPro" id="IPR002935">
    <property type="entry name" value="SAM_O-MeTrfase"/>
</dbReference>
<keyword evidence="2 4" id="KW-0808">Transferase</keyword>
<dbReference type="EMBL" id="SOAM01000003">
    <property type="protein sequence ID" value="TDS75983.1"/>
    <property type="molecule type" value="Genomic_DNA"/>
</dbReference>
<dbReference type="InterPro" id="IPR050362">
    <property type="entry name" value="Cation-dep_OMT"/>
</dbReference>
<dbReference type="Pfam" id="PF01596">
    <property type="entry name" value="Methyltransf_3"/>
    <property type="match status" value="1"/>
</dbReference>
<name>A0A4R7FF36_9MICO</name>